<organism evidence="4 5">
    <name type="scientific">Natronococcus jeotgali DSM 18795</name>
    <dbReference type="NCBI Taxonomy" id="1227498"/>
    <lineage>
        <taxon>Archaea</taxon>
        <taxon>Methanobacteriati</taxon>
        <taxon>Methanobacteriota</taxon>
        <taxon>Stenosarchaea group</taxon>
        <taxon>Halobacteria</taxon>
        <taxon>Halobacteriales</taxon>
        <taxon>Natrialbaceae</taxon>
        <taxon>Natronococcus</taxon>
    </lineage>
</organism>
<dbReference type="InterPro" id="IPR029016">
    <property type="entry name" value="GAF-like_dom_sf"/>
</dbReference>
<gene>
    <name evidence="4" type="ORF">C492_17103</name>
</gene>
<reference evidence="4 5" key="1">
    <citation type="journal article" date="2014" name="PLoS Genet.">
        <title>Phylogenetically driven sequencing of extremely halophilic archaea reveals strategies for static and dynamic osmo-response.</title>
        <authorList>
            <person name="Becker E.A."/>
            <person name="Seitzer P.M."/>
            <person name="Tritt A."/>
            <person name="Larsen D."/>
            <person name="Krusor M."/>
            <person name="Yao A.I."/>
            <person name="Wu D."/>
            <person name="Madern D."/>
            <person name="Eisen J.A."/>
            <person name="Darling A.E."/>
            <person name="Facciotti M.T."/>
        </authorList>
    </citation>
    <scope>NUCLEOTIDE SEQUENCE [LARGE SCALE GENOMIC DNA]</scope>
    <source>
        <strain evidence="4 5">DSM 18795</strain>
    </source>
</reference>
<sequence>MDEICTAHDHLASIYRTADQQFEAVIPFVRAGLDRGERCLYVAGRRSREEVLEAMLEYGIDVAEAVESGALSIHEPAEIYGEDEPFDGEAVIDALRSTVEAAAREGYEGVRLTAELSWLLEADADLDRVCEYERSLNRFYADYDAVGLCQYDREAFPDEFLDGIIENHPHIAFDGTVGRNVFYAPPGERPDDVASTVDRKLRTIAARAETRSRLEYRDRGLTRLTTATRELLRADTDEIHDCASDVVRDVLGVLDAEVWLYDAETGDLEPTDGGRAAGVDGSSDVTPRWDAFVDQECRTIELEGDGAVGERSSAGGGVAVVPLGNHGVIRAASADPDAFDDVSMDLLRTIAANVEAAYDRADRERQLREQAGRLERLERINGIIRGVERGVVRADSREEIRRIVCAALARSDAYAFAWIGEPALDDVVAPLEWAGADDAGDELAATIDAWSEPTPAARAADTGRAQLVVDVATERSFDAWRSVALERGFRSCVSVPITYEDTVYSVLTAYTLDSAMTELDRDVLAELGELIGTAVHSAETETALGSPTVLELDLAVSDAETAPARLAREIDCSVAVEGYVPGDEADHLFVRPADDRVGRVEDAAADVVGIERCRRISADDGRLELAVAGPTVAAAVVDCGGKLRSIGVDRTGIDATVALPPSADVRSVIDELRRTFPGTELVARRTRTRSGPDSVRSALAEDLTDRQRDVLRTAYLSGYFESPRRSTGQEVTASLGISQPTFAQHLRAAQRKLCESLFE</sequence>
<dbReference type="InterPro" id="IPR031803">
    <property type="entry name" value="BAT_GAF/HTH-assoc"/>
</dbReference>
<keyword evidence="5" id="KW-1185">Reference proteome</keyword>
<protein>
    <submittedName>
        <fullName evidence="4">PAS/PAC sensor protein</fullName>
    </submittedName>
</protein>
<dbReference type="InterPro" id="IPR036388">
    <property type="entry name" value="WH-like_DNA-bd_sf"/>
</dbReference>
<dbReference type="AlphaFoldDB" id="L9WWA8"/>
<dbReference type="Pfam" id="PF15915">
    <property type="entry name" value="BAT"/>
    <property type="match status" value="1"/>
</dbReference>
<dbReference type="PANTHER" id="PTHR34236">
    <property type="entry name" value="DIMETHYL SULFOXIDE REDUCTASE TRANSCRIPTIONAL ACTIVATOR"/>
    <property type="match status" value="1"/>
</dbReference>
<dbReference type="InterPro" id="IPR027417">
    <property type="entry name" value="P-loop_NTPase"/>
</dbReference>
<dbReference type="STRING" id="1227498.C492_17103"/>
<evidence type="ECO:0000313" key="4">
    <source>
        <dbReference type="EMBL" id="ELY53697.1"/>
    </source>
</evidence>
<dbReference type="EMBL" id="AOIA01000144">
    <property type="protein sequence ID" value="ELY53697.1"/>
    <property type="molecule type" value="Genomic_DNA"/>
</dbReference>
<dbReference type="Proteomes" id="UP000011531">
    <property type="component" value="Unassembled WGS sequence"/>
</dbReference>
<dbReference type="InterPro" id="IPR003018">
    <property type="entry name" value="GAF"/>
</dbReference>
<dbReference type="SMART" id="SM00065">
    <property type="entry name" value="GAF"/>
    <property type="match status" value="1"/>
</dbReference>
<keyword evidence="1" id="KW-0805">Transcription regulation</keyword>
<feature type="domain" description="GAF" evidence="3">
    <location>
        <begin position="362"/>
        <end position="545"/>
    </location>
</feature>
<evidence type="ECO:0000313" key="5">
    <source>
        <dbReference type="Proteomes" id="UP000011531"/>
    </source>
</evidence>
<dbReference type="Pfam" id="PF13185">
    <property type="entry name" value="GAF_2"/>
    <property type="match status" value="1"/>
</dbReference>
<accession>L9WWA8</accession>
<dbReference type="Gene3D" id="3.40.50.300">
    <property type="entry name" value="P-loop containing nucleotide triphosphate hydrolases"/>
    <property type="match status" value="1"/>
</dbReference>
<dbReference type="Pfam" id="PF04967">
    <property type="entry name" value="HTH_10"/>
    <property type="match status" value="1"/>
</dbReference>
<keyword evidence="2" id="KW-0804">Transcription</keyword>
<dbReference type="Gene3D" id="3.30.450.40">
    <property type="match status" value="2"/>
</dbReference>
<dbReference type="PANTHER" id="PTHR34236:SF1">
    <property type="entry name" value="DIMETHYL SULFOXIDE REDUCTASE TRANSCRIPTIONAL ACTIVATOR"/>
    <property type="match status" value="1"/>
</dbReference>
<evidence type="ECO:0000259" key="3">
    <source>
        <dbReference type="SMART" id="SM00065"/>
    </source>
</evidence>
<comment type="caution">
    <text evidence="4">The sequence shown here is derived from an EMBL/GenBank/DDBJ whole genome shotgun (WGS) entry which is preliminary data.</text>
</comment>
<evidence type="ECO:0000256" key="2">
    <source>
        <dbReference type="ARBA" id="ARBA00023163"/>
    </source>
</evidence>
<proteinExistence type="predicted"/>
<dbReference type="InterPro" id="IPR025847">
    <property type="entry name" value="MEDS_domain"/>
</dbReference>
<dbReference type="Gene3D" id="1.10.10.10">
    <property type="entry name" value="Winged helix-like DNA-binding domain superfamily/Winged helix DNA-binding domain"/>
    <property type="match status" value="1"/>
</dbReference>
<dbReference type="Pfam" id="PF14417">
    <property type="entry name" value="MEDS"/>
    <property type="match status" value="1"/>
</dbReference>
<dbReference type="SUPFAM" id="SSF55781">
    <property type="entry name" value="GAF domain-like"/>
    <property type="match status" value="2"/>
</dbReference>
<evidence type="ECO:0000256" key="1">
    <source>
        <dbReference type="ARBA" id="ARBA00023015"/>
    </source>
</evidence>
<dbReference type="InterPro" id="IPR007050">
    <property type="entry name" value="HTH_bacterioopsin"/>
</dbReference>
<name>L9WWA8_9EURY</name>